<reference evidence="10" key="1">
    <citation type="submission" date="2013-11" db="EMBL/GenBank/DDBJ databases">
        <title>The genomic landscape of the Guanapo guppy.</title>
        <authorList>
            <person name="Kuenstner A."/>
            <person name="Dreyer C."/>
        </authorList>
    </citation>
    <scope>NUCLEOTIDE SEQUENCE</scope>
    <source>
        <strain evidence="10">Guanapo</strain>
    </source>
</reference>
<evidence type="ECO:0000256" key="1">
    <source>
        <dbReference type="ARBA" id="ARBA00018571"/>
    </source>
</evidence>
<comment type="similarity">
    <text evidence="4 5">Belongs to the intermediate filament family.</text>
</comment>
<evidence type="ECO:0000256" key="2">
    <source>
        <dbReference type="ARBA" id="ARBA00022754"/>
    </source>
</evidence>
<protein>
    <recommendedName>
        <fullName evidence="1">Glial fibrillary acidic protein</fullName>
    </recommendedName>
</protein>
<dbReference type="InterPro" id="IPR006821">
    <property type="entry name" value="Intermed_filament_DNA-bd"/>
</dbReference>
<dbReference type="PANTHER" id="PTHR45652:SF9">
    <property type="entry name" value="GLIAL FIBRILLARY ACIDIC PROTEIN"/>
    <property type="match status" value="1"/>
</dbReference>
<accession>A0A3P9NZ71</accession>
<proteinExistence type="inferred from homology"/>
<dbReference type="FunFam" id="1.20.5.170:FF:000002">
    <property type="entry name" value="Type I keratin KA11"/>
    <property type="match status" value="1"/>
</dbReference>
<dbReference type="Gene3D" id="1.20.5.500">
    <property type="entry name" value="Single helix bin"/>
    <property type="match status" value="1"/>
</dbReference>
<dbReference type="Pfam" id="PF00038">
    <property type="entry name" value="Filament"/>
    <property type="match status" value="1"/>
</dbReference>
<dbReference type="Gene3D" id="1.20.5.170">
    <property type="match status" value="1"/>
</dbReference>
<evidence type="ECO:0000259" key="8">
    <source>
        <dbReference type="PROSITE" id="PS51842"/>
    </source>
</evidence>
<evidence type="ECO:0000256" key="5">
    <source>
        <dbReference type="RuleBase" id="RU000685"/>
    </source>
</evidence>
<dbReference type="FunFam" id="1.20.5.500:FF:000001">
    <property type="entry name" value="Type II keratin 23"/>
    <property type="match status" value="1"/>
</dbReference>
<dbReference type="GO" id="GO:0042995">
    <property type="term" value="C:cell projection"/>
    <property type="evidence" value="ECO:0007669"/>
    <property type="project" value="TreeGrafter"/>
</dbReference>
<feature type="region of interest" description="Disordered" evidence="7">
    <location>
        <begin position="1"/>
        <end position="31"/>
    </location>
</feature>
<dbReference type="GO" id="GO:0005737">
    <property type="term" value="C:cytoplasm"/>
    <property type="evidence" value="ECO:0007669"/>
    <property type="project" value="Ensembl"/>
</dbReference>
<dbReference type="Ensembl" id="ENSPRET00000015020.1">
    <property type="protein sequence ID" value="ENSPREP00000014866.1"/>
    <property type="gene ID" value="ENSPREG00000010040.1"/>
</dbReference>
<dbReference type="Bgee" id="ENSPREG00000010040">
    <property type="expression patterns" value="Expressed in head"/>
</dbReference>
<dbReference type="PROSITE" id="PS00226">
    <property type="entry name" value="IF_ROD_1"/>
    <property type="match status" value="1"/>
</dbReference>
<dbReference type="AlphaFoldDB" id="A0A3P9NZ71"/>
<evidence type="ECO:0000256" key="7">
    <source>
        <dbReference type="SAM" id="MobiDB-lite"/>
    </source>
</evidence>
<keyword evidence="10" id="KW-1185">Reference proteome</keyword>
<dbReference type="GO" id="GO:0045098">
    <property type="term" value="C:type III intermediate filament"/>
    <property type="evidence" value="ECO:0007669"/>
    <property type="project" value="Ensembl"/>
</dbReference>
<organism evidence="9 10">
    <name type="scientific">Poecilia reticulata</name>
    <name type="common">Guppy</name>
    <name type="synonym">Acanthophacelus reticulatus</name>
    <dbReference type="NCBI Taxonomy" id="8081"/>
    <lineage>
        <taxon>Eukaryota</taxon>
        <taxon>Metazoa</taxon>
        <taxon>Chordata</taxon>
        <taxon>Craniata</taxon>
        <taxon>Vertebrata</taxon>
        <taxon>Euteleostomi</taxon>
        <taxon>Actinopterygii</taxon>
        <taxon>Neopterygii</taxon>
        <taxon>Teleostei</taxon>
        <taxon>Neoteleostei</taxon>
        <taxon>Acanthomorphata</taxon>
        <taxon>Ovalentaria</taxon>
        <taxon>Atherinomorphae</taxon>
        <taxon>Cyprinodontiformes</taxon>
        <taxon>Poeciliidae</taxon>
        <taxon>Poeciliinae</taxon>
        <taxon>Poecilia</taxon>
    </lineage>
</organism>
<dbReference type="GO" id="GO:1904714">
    <property type="term" value="P:regulation of chaperone-mediated autophagy"/>
    <property type="evidence" value="ECO:0007669"/>
    <property type="project" value="TreeGrafter"/>
</dbReference>
<dbReference type="PROSITE" id="PS51842">
    <property type="entry name" value="IF_ROD_2"/>
    <property type="match status" value="1"/>
</dbReference>
<name>A0A3P9NZ71_POERE</name>
<evidence type="ECO:0000313" key="9">
    <source>
        <dbReference type="Ensembl" id="ENSPREP00000014866.1"/>
    </source>
</evidence>
<dbReference type="GO" id="GO:0045109">
    <property type="term" value="P:intermediate filament organization"/>
    <property type="evidence" value="ECO:0007669"/>
    <property type="project" value="TreeGrafter"/>
</dbReference>
<feature type="coiled-coil region" evidence="6">
    <location>
        <begin position="286"/>
        <end position="373"/>
    </location>
</feature>
<dbReference type="OMA" id="QYETMAT"/>
<keyword evidence="3 6" id="KW-0175">Coiled coil</keyword>
<dbReference type="InterPro" id="IPR018039">
    <property type="entry name" value="IF_conserved"/>
</dbReference>
<evidence type="ECO:0000313" key="10">
    <source>
        <dbReference type="Proteomes" id="UP000242638"/>
    </source>
</evidence>
<dbReference type="STRING" id="8081.ENSPREP00000014866"/>
<dbReference type="FunFam" id="1.20.5.1160:FF:000001">
    <property type="entry name" value="Keratin type II"/>
    <property type="match status" value="1"/>
</dbReference>
<dbReference type="Pfam" id="PF04732">
    <property type="entry name" value="Filament_head"/>
    <property type="match status" value="1"/>
</dbReference>
<dbReference type="SUPFAM" id="SSF64593">
    <property type="entry name" value="Intermediate filament protein, coiled coil region"/>
    <property type="match status" value="2"/>
</dbReference>
<keyword evidence="2 5" id="KW-0403">Intermediate filament</keyword>
<evidence type="ECO:0000256" key="3">
    <source>
        <dbReference type="ARBA" id="ARBA00023054"/>
    </source>
</evidence>
<dbReference type="InterPro" id="IPR039008">
    <property type="entry name" value="IF_rod_dom"/>
</dbReference>
<evidence type="ECO:0000256" key="4">
    <source>
        <dbReference type="ARBA" id="ARBA00061646"/>
    </source>
</evidence>
<dbReference type="PANTHER" id="PTHR45652">
    <property type="entry name" value="GLIAL FIBRILLARY ACIDIC PROTEIN"/>
    <property type="match status" value="1"/>
</dbReference>
<dbReference type="GO" id="GO:0005200">
    <property type="term" value="F:structural constituent of cytoskeleton"/>
    <property type="evidence" value="ECO:0007669"/>
    <property type="project" value="TreeGrafter"/>
</dbReference>
<reference evidence="9" key="2">
    <citation type="submission" date="2025-08" db="UniProtKB">
        <authorList>
            <consortium name="Ensembl"/>
        </authorList>
    </citation>
    <scope>IDENTIFICATION</scope>
    <source>
        <strain evidence="9">Guanapo</strain>
    </source>
</reference>
<dbReference type="Proteomes" id="UP000242638">
    <property type="component" value="Unassembled WGS sequence"/>
</dbReference>
<dbReference type="InterPro" id="IPR050405">
    <property type="entry name" value="Intermediate_filament"/>
</dbReference>
<dbReference type="Gene3D" id="1.20.5.1160">
    <property type="entry name" value="Vasodilator-stimulated phosphoprotein"/>
    <property type="match status" value="1"/>
</dbReference>
<dbReference type="SMART" id="SM01391">
    <property type="entry name" value="Filament"/>
    <property type="match status" value="1"/>
</dbReference>
<reference evidence="9" key="3">
    <citation type="submission" date="2025-09" db="UniProtKB">
        <authorList>
            <consortium name="Ensembl"/>
        </authorList>
    </citation>
    <scope>IDENTIFICATION</scope>
    <source>
        <strain evidence="9">Guanapo</strain>
    </source>
</reference>
<feature type="domain" description="IF rod" evidence="8">
    <location>
        <begin position="87"/>
        <end position="395"/>
    </location>
</feature>
<dbReference type="GeneTree" id="ENSGT00940000159539"/>
<sequence length="463" mass="52745">MESQRVQSSYRKRFGPQGGSGARIGSLSSNRLSWHGTPRSITLSSPVSRLSLGSASTALLLGSPGDRLDFSADSLMKAHYKEIRTNEKMEMMGLNDRFASYIEKVRLLEQQNKMLVAELNQLKVKEPSRLGDIYQDELRELRRQVDGLTNGKARLEVERDNLAADLAMLKQRLQDEMTLRQEAENSLNTFRQDVDEAALSRVQLERKIEALQDEINFLKKIHEEELRELHDQLVAQQVHVDLDVSKPDLTAALRDIRVQYENMATSNMHETEEWYRSKFADLTDAANRNAEALRQAKQDANEYRRQVQALTCDLDALRGTNESLERQLRELEDRSAMEAAGYQDTVSRLEEEIQALKEEMARHLQEYQDLLNVKLALDIEIATYRKLLEGEESRITIPVQSFSNLQFRETNLDTKTPEAHVKRSILVRTVETRDGEVGAAPRCTAHVSPPGGSVGPRVTFCCF</sequence>
<feature type="coiled-coil region" evidence="6">
    <location>
        <begin position="105"/>
        <end position="228"/>
    </location>
</feature>
<evidence type="ECO:0000256" key="6">
    <source>
        <dbReference type="SAM" id="Coils"/>
    </source>
</evidence>